<dbReference type="CDD" id="cd06257">
    <property type="entry name" value="DnaJ"/>
    <property type="match status" value="1"/>
</dbReference>
<proteinExistence type="predicted"/>
<dbReference type="Proteomes" id="UP000276776">
    <property type="component" value="Unassembled WGS sequence"/>
</dbReference>
<dbReference type="InterPro" id="IPR001623">
    <property type="entry name" value="DnaJ_domain"/>
</dbReference>
<accession>A0A3P7KWN9</accession>
<dbReference type="Gene3D" id="1.10.287.110">
    <property type="entry name" value="DnaJ domain"/>
    <property type="match status" value="1"/>
</dbReference>
<keyword evidence="2" id="KW-1185">Reference proteome</keyword>
<evidence type="ECO:0000313" key="2">
    <source>
        <dbReference type="Proteomes" id="UP000276776"/>
    </source>
</evidence>
<dbReference type="GO" id="GO:0005739">
    <property type="term" value="C:mitochondrion"/>
    <property type="evidence" value="ECO:0007669"/>
    <property type="project" value="TreeGrafter"/>
</dbReference>
<dbReference type="OrthoDB" id="277802at2759"/>
<protein>
    <recommendedName>
        <fullName evidence="3">J domain-containing protein</fullName>
    </recommendedName>
</protein>
<organism evidence="1 2">
    <name type="scientific">Thelazia callipaeda</name>
    <name type="common">Oriental eyeworm</name>
    <name type="synonym">Parasitic nematode</name>
    <dbReference type="NCBI Taxonomy" id="103827"/>
    <lineage>
        <taxon>Eukaryota</taxon>
        <taxon>Metazoa</taxon>
        <taxon>Ecdysozoa</taxon>
        <taxon>Nematoda</taxon>
        <taxon>Chromadorea</taxon>
        <taxon>Rhabditida</taxon>
        <taxon>Spirurina</taxon>
        <taxon>Spiruromorpha</taxon>
        <taxon>Thelazioidea</taxon>
        <taxon>Thelaziidae</taxon>
        <taxon>Thelazia</taxon>
    </lineage>
</organism>
<name>A0A3P7KWN9_THECL</name>
<dbReference type="GO" id="GO:0044571">
    <property type="term" value="P:[2Fe-2S] cluster assembly"/>
    <property type="evidence" value="ECO:0007669"/>
    <property type="project" value="InterPro"/>
</dbReference>
<dbReference type="AlphaFoldDB" id="A0A3P7KWN9"/>
<sequence>MKTSIEDLNCWKCHRIIDCLKVICSTIQPVEFENYFDYLGMHPHFDVDISLLKKNFHRLQSNVHPDKFSNSSQVCSNSVQYIITLTFVPRASYKIRDISDHTKGEENAKSKHF</sequence>
<dbReference type="EMBL" id="UYYF01004305">
    <property type="protein sequence ID" value="VDN01988.1"/>
    <property type="molecule type" value="Genomic_DNA"/>
</dbReference>
<dbReference type="InterPro" id="IPR036869">
    <property type="entry name" value="J_dom_sf"/>
</dbReference>
<gene>
    <name evidence="1" type="ORF">TCLT_LOCUS4819</name>
</gene>
<dbReference type="GO" id="GO:0051087">
    <property type="term" value="F:protein-folding chaperone binding"/>
    <property type="evidence" value="ECO:0007669"/>
    <property type="project" value="InterPro"/>
</dbReference>
<dbReference type="STRING" id="103827.A0A3P7KWN9"/>
<dbReference type="SUPFAM" id="SSF46565">
    <property type="entry name" value="Chaperone J-domain"/>
    <property type="match status" value="1"/>
</dbReference>
<reference evidence="1 2" key="1">
    <citation type="submission" date="2018-11" db="EMBL/GenBank/DDBJ databases">
        <authorList>
            <consortium name="Pathogen Informatics"/>
        </authorList>
    </citation>
    <scope>NUCLEOTIDE SEQUENCE [LARGE SCALE GENOMIC DNA]</scope>
</reference>
<evidence type="ECO:0008006" key="3">
    <source>
        <dbReference type="Google" id="ProtNLM"/>
    </source>
</evidence>
<dbReference type="GO" id="GO:0001671">
    <property type="term" value="F:ATPase activator activity"/>
    <property type="evidence" value="ECO:0007669"/>
    <property type="project" value="InterPro"/>
</dbReference>
<dbReference type="PANTHER" id="PTHR14021">
    <property type="entry name" value="IRON-SULFUR CLUSTER CO-CHAPERONE PROTEIN HSCB"/>
    <property type="match status" value="1"/>
</dbReference>
<dbReference type="PANTHER" id="PTHR14021:SF15">
    <property type="entry name" value="IRON-SULFUR CLUSTER CO-CHAPERONE PROTEIN HSCB"/>
    <property type="match status" value="1"/>
</dbReference>
<dbReference type="InterPro" id="IPR004640">
    <property type="entry name" value="HscB"/>
</dbReference>
<evidence type="ECO:0000313" key="1">
    <source>
        <dbReference type="EMBL" id="VDN01988.1"/>
    </source>
</evidence>